<dbReference type="Proteomes" id="UP000001549">
    <property type="component" value="Chromosome"/>
</dbReference>
<dbReference type="InterPro" id="IPR016181">
    <property type="entry name" value="Acyl_CoA_acyltransferase"/>
</dbReference>
<dbReference type="SUPFAM" id="SSF55729">
    <property type="entry name" value="Acyl-CoA N-acyltransferases (Nat)"/>
    <property type="match status" value="1"/>
</dbReference>
<gene>
    <name evidence="1" type="ordered locus">FsymDg_1467</name>
</gene>
<dbReference type="Gene3D" id="3.40.630.30">
    <property type="match status" value="1"/>
</dbReference>
<dbReference type="KEGG" id="fsy:FsymDg_1467"/>
<dbReference type="STRING" id="656024.FsymDg_1467"/>
<organism evidence="1 2">
    <name type="scientific">Candidatus Protofrankia datiscae</name>
    <dbReference type="NCBI Taxonomy" id="2716812"/>
    <lineage>
        <taxon>Bacteria</taxon>
        <taxon>Bacillati</taxon>
        <taxon>Actinomycetota</taxon>
        <taxon>Actinomycetes</taxon>
        <taxon>Frankiales</taxon>
        <taxon>Frankiaceae</taxon>
        <taxon>Protofrankia</taxon>
    </lineage>
</organism>
<dbReference type="CDD" id="cd04301">
    <property type="entry name" value="NAT_SF"/>
    <property type="match status" value="1"/>
</dbReference>
<reference evidence="1 2" key="1">
    <citation type="submission" date="2011-05" db="EMBL/GenBank/DDBJ databases">
        <title>Complete sequence of chromosome of Frankia symbiont of Datisca glomerata.</title>
        <authorList>
            <consortium name="US DOE Joint Genome Institute"/>
            <person name="Lucas S."/>
            <person name="Han J."/>
            <person name="Lapidus A."/>
            <person name="Cheng J.-F."/>
            <person name="Goodwin L."/>
            <person name="Pitluck S."/>
            <person name="Peters L."/>
            <person name="Mikhailova N."/>
            <person name="Chertkov O."/>
            <person name="Teshima H."/>
            <person name="Han C."/>
            <person name="Tapia R."/>
            <person name="Land M."/>
            <person name="Hauser L."/>
            <person name="Kyrpides N."/>
            <person name="Ivanova N."/>
            <person name="Pagani I."/>
            <person name="Berry A."/>
            <person name="Pawlowski K."/>
            <person name="Persson T."/>
            <person name="Vanden Heuvel B."/>
            <person name="Benson D."/>
            <person name="Woyke T."/>
        </authorList>
    </citation>
    <scope>NUCLEOTIDE SEQUENCE [LARGE SCALE GENOMIC DNA]</scope>
    <source>
        <strain evidence="2">4085684</strain>
    </source>
</reference>
<proteinExistence type="predicted"/>
<dbReference type="eggNOG" id="COG0456">
    <property type="taxonomic scope" value="Bacteria"/>
</dbReference>
<dbReference type="RefSeq" id="WP_013872897.1">
    <property type="nucleotide sequence ID" value="NC_015656.1"/>
</dbReference>
<dbReference type="AlphaFoldDB" id="F8B2V1"/>
<protein>
    <submittedName>
        <fullName evidence="1">Uncharacterized protein</fullName>
    </submittedName>
</protein>
<evidence type="ECO:0000313" key="1">
    <source>
        <dbReference type="EMBL" id="AEH08933.1"/>
    </source>
</evidence>
<accession>F8B2V1</accession>
<dbReference type="EMBL" id="CP002801">
    <property type="protein sequence ID" value="AEH08933.1"/>
    <property type="molecule type" value="Genomic_DNA"/>
</dbReference>
<evidence type="ECO:0000313" key="2">
    <source>
        <dbReference type="Proteomes" id="UP000001549"/>
    </source>
</evidence>
<sequence length="163" mass="17862">MRPVISTGPTLSFFSVNKERLLADVLGRLSVLEAVAAGVLRKVSLRMRERMEENEEGGIGATGIIILMTTVEVRVARPEDYDDIVSVVDDWWGRPVSTGLPRLFLDHFHSSSRVGEDSRGLAGFLVAFLSPAQPGVGYVHFVGVRPDRRGAGLARLFVTGQVW</sequence>
<dbReference type="HOGENOM" id="CLU_1624716_0_0_11"/>
<keyword evidence="2" id="KW-1185">Reference proteome</keyword>
<name>F8B2V1_9ACTN</name>